<name>A0A345DE82_9BURK</name>
<keyword evidence="2" id="KW-1185">Reference proteome</keyword>
<evidence type="ECO:0000313" key="1">
    <source>
        <dbReference type="EMBL" id="AXF86670.1"/>
    </source>
</evidence>
<dbReference type="KEGG" id="hyf:DTO96_102425"/>
<accession>A0A345DE82</accession>
<proteinExistence type="predicted"/>
<reference evidence="2" key="1">
    <citation type="submission" date="2018-07" db="EMBL/GenBank/DDBJ databases">
        <authorList>
            <person name="Kim H."/>
        </authorList>
    </citation>
    <scope>NUCLEOTIDE SEQUENCE [LARGE SCALE GENOMIC DNA]</scope>
    <source>
        <strain evidence="2">F02</strain>
    </source>
</reference>
<gene>
    <name evidence="1" type="ORF">DTO96_102425</name>
</gene>
<organism evidence="1 2">
    <name type="scientific">Ephemeroptericola cinctiostellae</name>
    <dbReference type="NCBI Taxonomy" id="2268024"/>
    <lineage>
        <taxon>Bacteria</taxon>
        <taxon>Pseudomonadati</taxon>
        <taxon>Pseudomonadota</taxon>
        <taxon>Betaproteobacteria</taxon>
        <taxon>Burkholderiales</taxon>
        <taxon>Burkholderiaceae</taxon>
        <taxon>Ephemeroptericola</taxon>
    </lineage>
</organism>
<evidence type="ECO:0000313" key="2">
    <source>
        <dbReference type="Proteomes" id="UP000252182"/>
    </source>
</evidence>
<dbReference type="EMBL" id="CP031124">
    <property type="protein sequence ID" value="AXF86670.1"/>
    <property type="molecule type" value="Genomic_DNA"/>
</dbReference>
<dbReference type="AlphaFoldDB" id="A0A345DE82"/>
<dbReference type="Proteomes" id="UP000252182">
    <property type="component" value="Chromosome"/>
</dbReference>
<sequence>MKTLFLFLITLSWYVHQNRYFGWNEAPQSQAECLADGLTYVLFSMALLSAKCRKQPKDEKWDEK</sequence>
<protein>
    <submittedName>
        <fullName evidence="1">Uncharacterized protein</fullName>
    </submittedName>
</protein>